<dbReference type="PROSITE" id="PS51257">
    <property type="entry name" value="PROKAR_LIPOPROTEIN"/>
    <property type="match status" value="1"/>
</dbReference>
<evidence type="ECO:0008006" key="3">
    <source>
        <dbReference type="Google" id="ProtNLM"/>
    </source>
</evidence>
<dbReference type="Proteomes" id="UP000009231">
    <property type="component" value="Chromosome"/>
</dbReference>
<sequence length="179" mass="19260">MKKYPFLVLALLIVVVSASGCVSNQNQTNVTSYSQNNVSFNYPSSWQTANATSPNAVAAVADPNTVDSSTKVPTTLVVIQKSNASTGSSLQTIYNSNYATFFNNTSYQRVSEGNITVSGSNALENVYTTNSSTGAQLEMKAVWISQNNNIYVILCSSLASDFQNQQSNFDTIIDSFKAS</sequence>
<dbReference type="GeneID" id="10669650"/>
<dbReference type="OrthoDB" id="82411at2157"/>
<protein>
    <recommendedName>
        <fullName evidence="3">PsbP C-terminal domain-containing protein</fullName>
    </recommendedName>
</protein>
<dbReference type="STRING" id="868131.MSWAN_2127"/>
<reference evidence="1 2" key="1">
    <citation type="journal article" date="2014" name="Int. J. Syst. Evol. Microbiol.">
        <title>Methanobacterium paludis sp. nov. and a novel strain of Methanobacterium lacus isolated from northern peatlands.</title>
        <authorList>
            <person name="Cadillo-Quiroz H."/>
            <person name="Brauer S.L."/>
            <person name="Goodson N."/>
            <person name="Yavitt J.B."/>
            <person name="Zinder S.H."/>
        </authorList>
    </citation>
    <scope>NUCLEOTIDE SEQUENCE [LARGE SCALE GENOMIC DNA]</scope>
    <source>
        <strain evidence="2">DSM 25820 / JCM 18151 / SWAN1</strain>
    </source>
</reference>
<gene>
    <name evidence="1" type="ordered locus">MSWAN_2127</name>
</gene>
<dbReference type="eggNOG" id="arCOG06468">
    <property type="taxonomic scope" value="Archaea"/>
</dbReference>
<keyword evidence="2" id="KW-1185">Reference proteome</keyword>
<name>F6D3F9_METPW</name>
<dbReference type="EMBL" id="CP002772">
    <property type="protein sequence ID" value="AEG19135.1"/>
    <property type="molecule type" value="Genomic_DNA"/>
</dbReference>
<organism evidence="1 2">
    <name type="scientific">Methanobacterium paludis (strain DSM 25820 / JCM 18151 / SWAN1)</name>
    <dbReference type="NCBI Taxonomy" id="868131"/>
    <lineage>
        <taxon>Archaea</taxon>
        <taxon>Methanobacteriati</taxon>
        <taxon>Methanobacteriota</taxon>
        <taxon>Methanomada group</taxon>
        <taxon>Methanobacteria</taxon>
        <taxon>Methanobacteriales</taxon>
        <taxon>Methanobacteriaceae</taxon>
        <taxon>Methanobacterium</taxon>
    </lineage>
</organism>
<evidence type="ECO:0000313" key="1">
    <source>
        <dbReference type="EMBL" id="AEG19135.1"/>
    </source>
</evidence>
<dbReference type="RefSeq" id="WP_013826634.1">
    <property type="nucleotide sequence ID" value="NC_015574.1"/>
</dbReference>
<dbReference type="Gene3D" id="3.40.1000.10">
    <property type="entry name" value="Mog1/PsbP, alpha/beta/alpha sandwich"/>
    <property type="match status" value="1"/>
</dbReference>
<dbReference type="AlphaFoldDB" id="F6D3F9"/>
<dbReference type="KEGG" id="mew:MSWAN_2127"/>
<accession>F6D3F9</accession>
<dbReference type="HOGENOM" id="CLU_124264_0_0_2"/>
<evidence type="ECO:0000313" key="2">
    <source>
        <dbReference type="Proteomes" id="UP000009231"/>
    </source>
</evidence>
<dbReference type="Pfam" id="PF18933">
    <property type="entry name" value="PsbP_2"/>
    <property type="match status" value="1"/>
</dbReference>
<proteinExistence type="predicted"/>